<dbReference type="Proteomes" id="UP001604277">
    <property type="component" value="Unassembled WGS sequence"/>
</dbReference>
<dbReference type="EMBL" id="JBFOLJ010000001">
    <property type="protein sequence ID" value="KAL2558953.1"/>
    <property type="molecule type" value="Genomic_DNA"/>
</dbReference>
<comment type="caution">
    <text evidence="1">The sequence shown here is derived from an EMBL/GenBank/DDBJ whole genome shotgun (WGS) entry which is preliminary data.</text>
</comment>
<reference evidence="2" key="1">
    <citation type="submission" date="2024-07" db="EMBL/GenBank/DDBJ databases">
        <title>Two chromosome-level genome assemblies of Korean endemic species Abeliophyllum distichum and Forsythia ovata (Oleaceae).</title>
        <authorList>
            <person name="Jang H."/>
        </authorList>
    </citation>
    <scope>NUCLEOTIDE SEQUENCE [LARGE SCALE GENOMIC DNA]</scope>
</reference>
<evidence type="ECO:0000313" key="1">
    <source>
        <dbReference type="EMBL" id="KAL2558953.1"/>
    </source>
</evidence>
<dbReference type="AlphaFoldDB" id="A0ABD1XDG5"/>
<keyword evidence="2" id="KW-1185">Reference proteome</keyword>
<accession>A0ABD1XDG5</accession>
<protein>
    <submittedName>
        <fullName evidence="1">Protein SCARECROW-like</fullName>
    </submittedName>
</protein>
<sequence length="167" mass="18755">MFSMCSSKLLAGKLLVKGSIRFYADVVLQTVISYVERFSLTRLRSLTTIDSIKYYPGRKEALPPTSLQRQDQHGQRQLQVGTSRLRLYVDENLFTHNLFESMNLQLSWPIVTLLTNASGNSQYLRINPSAVTAIPTNVCFTLPATIVTNSNDQVHQSPQLVKLGLPI</sequence>
<proteinExistence type="predicted"/>
<evidence type="ECO:0000313" key="2">
    <source>
        <dbReference type="Proteomes" id="UP001604277"/>
    </source>
</evidence>
<organism evidence="1 2">
    <name type="scientific">Forsythia ovata</name>
    <dbReference type="NCBI Taxonomy" id="205694"/>
    <lineage>
        <taxon>Eukaryota</taxon>
        <taxon>Viridiplantae</taxon>
        <taxon>Streptophyta</taxon>
        <taxon>Embryophyta</taxon>
        <taxon>Tracheophyta</taxon>
        <taxon>Spermatophyta</taxon>
        <taxon>Magnoliopsida</taxon>
        <taxon>eudicotyledons</taxon>
        <taxon>Gunneridae</taxon>
        <taxon>Pentapetalae</taxon>
        <taxon>asterids</taxon>
        <taxon>lamiids</taxon>
        <taxon>Lamiales</taxon>
        <taxon>Oleaceae</taxon>
        <taxon>Forsythieae</taxon>
        <taxon>Forsythia</taxon>
    </lineage>
</organism>
<name>A0ABD1XDG5_9LAMI</name>
<gene>
    <name evidence="1" type="ORF">Fot_03692</name>
</gene>